<dbReference type="Proteomes" id="UP001163046">
    <property type="component" value="Unassembled WGS sequence"/>
</dbReference>
<reference evidence="2" key="1">
    <citation type="submission" date="2023-01" db="EMBL/GenBank/DDBJ databases">
        <title>Genome assembly of the deep-sea coral Lophelia pertusa.</title>
        <authorList>
            <person name="Herrera S."/>
            <person name="Cordes E."/>
        </authorList>
    </citation>
    <scope>NUCLEOTIDE SEQUENCE</scope>
    <source>
        <strain evidence="2">USNM1676648</strain>
        <tissue evidence="2">Polyp</tissue>
    </source>
</reference>
<keyword evidence="3" id="KW-1185">Reference proteome</keyword>
<gene>
    <name evidence="2" type="ORF">OS493_017531</name>
</gene>
<feature type="compositionally biased region" description="Basic and acidic residues" evidence="1">
    <location>
        <begin position="1"/>
        <end position="32"/>
    </location>
</feature>
<feature type="compositionally biased region" description="Polar residues" evidence="1">
    <location>
        <begin position="36"/>
        <end position="56"/>
    </location>
</feature>
<dbReference type="AlphaFoldDB" id="A0A9X0D354"/>
<accession>A0A9X0D354</accession>
<dbReference type="EMBL" id="MU825882">
    <property type="protein sequence ID" value="KAJ7385155.1"/>
    <property type="molecule type" value="Genomic_DNA"/>
</dbReference>
<proteinExistence type="predicted"/>
<sequence>MFLENEIKHEPTVEAFRDDQEQDHSWSKKIDESIDGLSTTSNGNDAQVPVPNSSDSSKLSTLITNSFLTNQLLIEVLNILQAIVSNQVTANVTTSSLSPLPSSSSLSGGPSAPSQPAIVLPNTVQGGKNIEVDLTSRELLCIAGMSKKQGAVLLQCYETPFQLSGAKNEKCLWIKEEVCLGSQVCEKNQDQSLHCLWRV</sequence>
<organism evidence="2 3">
    <name type="scientific">Desmophyllum pertusum</name>
    <dbReference type="NCBI Taxonomy" id="174260"/>
    <lineage>
        <taxon>Eukaryota</taxon>
        <taxon>Metazoa</taxon>
        <taxon>Cnidaria</taxon>
        <taxon>Anthozoa</taxon>
        <taxon>Hexacorallia</taxon>
        <taxon>Scleractinia</taxon>
        <taxon>Caryophylliina</taxon>
        <taxon>Caryophylliidae</taxon>
        <taxon>Desmophyllum</taxon>
    </lineage>
</organism>
<evidence type="ECO:0000256" key="1">
    <source>
        <dbReference type="SAM" id="MobiDB-lite"/>
    </source>
</evidence>
<evidence type="ECO:0000313" key="3">
    <source>
        <dbReference type="Proteomes" id="UP001163046"/>
    </source>
</evidence>
<name>A0A9X0D354_9CNID</name>
<evidence type="ECO:0000313" key="2">
    <source>
        <dbReference type="EMBL" id="KAJ7385155.1"/>
    </source>
</evidence>
<comment type="caution">
    <text evidence="2">The sequence shown here is derived from an EMBL/GenBank/DDBJ whole genome shotgun (WGS) entry which is preliminary data.</text>
</comment>
<protein>
    <submittedName>
        <fullName evidence="2">Uncharacterized protein</fullName>
    </submittedName>
</protein>
<feature type="region of interest" description="Disordered" evidence="1">
    <location>
        <begin position="1"/>
        <end position="56"/>
    </location>
</feature>